<dbReference type="Gene3D" id="6.10.340.10">
    <property type="match status" value="1"/>
</dbReference>
<accession>A0A2N3KS86</accession>
<dbReference type="SMART" id="SM00283">
    <property type="entry name" value="MA"/>
    <property type="match status" value="1"/>
</dbReference>
<dbReference type="RefSeq" id="WP_101267984.1">
    <property type="nucleotide sequence ID" value="NZ_NWTK01000009.1"/>
</dbReference>
<dbReference type="GO" id="GO:0005886">
    <property type="term" value="C:plasma membrane"/>
    <property type="evidence" value="ECO:0007669"/>
    <property type="project" value="UniProtKB-SubCell"/>
</dbReference>
<feature type="transmembrane region" description="Helical" evidence="8">
    <location>
        <begin position="28"/>
        <end position="51"/>
    </location>
</feature>
<evidence type="ECO:0000313" key="12">
    <source>
        <dbReference type="EMBL" id="PKR53412.1"/>
    </source>
</evidence>
<keyword evidence="3 5" id="KW-0807">Transducer</keyword>
<evidence type="ECO:0000259" key="10">
    <source>
        <dbReference type="PROSITE" id="PS50192"/>
    </source>
</evidence>
<dbReference type="InterPro" id="IPR003660">
    <property type="entry name" value="HAMP_dom"/>
</dbReference>
<dbReference type="PANTHER" id="PTHR32089">
    <property type="entry name" value="METHYL-ACCEPTING CHEMOTAXIS PROTEIN MCPB"/>
    <property type="match status" value="1"/>
</dbReference>
<evidence type="ECO:0000259" key="11">
    <source>
        <dbReference type="PROSITE" id="PS50885"/>
    </source>
</evidence>
<dbReference type="InterPro" id="IPR000727">
    <property type="entry name" value="T_SNARE_dom"/>
</dbReference>
<dbReference type="InterPro" id="IPR004089">
    <property type="entry name" value="MCPsignal_dom"/>
</dbReference>
<comment type="similarity">
    <text evidence="4">Belongs to the methyl-accepting chemotaxis (MCP) protein family.</text>
</comment>
<keyword evidence="6" id="KW-0175">Coiled coil</keyword>
<evidence type="ECO:0000259" key="9">
    <source>
        <dbReference type="PROSITE" id="PS50111"/>
    </source>
</evidence>
<name>A0A2N3KS86_9PROT</name>
<dbReference type="Gene3D" id="1.10.287.950">
    <property type="entry name" value="Methyl-accepting chemotaxis protein"/>
    <property type="match status" value="1"/>
</dbReference>
<dbReference type="InterPro" id="IPR038188">
    <property type="entry name" value="TorS_sensor_sf"/>
</dbReference>
<evidence type="ECO:0000256" key="3">
    <source>
        <dbReference type="ARBA" id="ARBA00023224"/>
    </source>
</evidence>
<feature type="region of interest" description="Disordered" evidence="7">
    <location>
        <begin position="1"/>
        <end position="20"/>
    </location>
</feature>
<organism evidence="12 13">
    <name type="scientific">Thalassospira marina</name>
    <dbReference type="NCBI Taxonomy" id="2048283"/>
    <lineage>
        <taxon>Bacteria</taxon>
        <taxon>Pseudomonadati</taxon>
        <taxon>Pseudomonadota</taxon>
        <taxon>Alphaproteobacteria</taxon>
        <taxon>Rhodospirillales</taxon>
        <taxon>Thalassospiraceae</taxon>
        <taxon>Thalassospira</taxon>
    </lineage>
</organism>
<dbReference type="CDD" id="cd06225">
    <property type="entry name" value="HAMP"/>
    <property type="match status" value="1"/>
</dbReference>
<keyword evidence="8" id="KW-1133">Transmembrane helix</keyword>
<sequence length="741" mass="79441">MGKNTGNPKRPKNAKKKQGSGLGVKGKLLISFALVGLTAIVAVVVGVFAFGRFGVTLADITEEKLPPMFTAQQLATESAEIVAIAPRIVAASTPDEEQAVKVELDQRIIGLNTKIDQLRESGLEPEILEQIDNNSQQLGQALTSLHEATQARFAISAEKAEKTKEFLELSKRYGDTLKPLLSYTQNDIAQADAEVKKMRKDPASGEEIDRQELLGQFYKLHDAVQTRAPILDIERQGATATNMIIAATTETQAVRLSITSVRIRGNYSDARDLVNSLDNEKLKGYYNELIDKMEGLSVGDDSIPTLRSNELKAIETAQKFVTESAQSANTLREGVTQLVSALQNKVDTSAASAETLQKQSSTVLYAVGIAAIVLSLAIYVIYVRGSLLRRLEGLQKTMVTLASGNLDVAVPVRGNDEITAMGRAVEVFKENAVKVRDMQAEEERLNRERNESLRDELLTLADTLQGEVESAVGEIAALAEQLQGVSGQMSQSAELVSTQSEDVASSAQEATGNVETVAAATEQLSASNAEINRQMAESTRISNDAARKARETNDLVNSLSQSANRIGEVIALITDIAEQTNLLALNATIEAARAGDAGKGFAVVAAEVKNLANQTEKATDEIAGQITGIQKSTGESVSAIEMIGSIIENINEIATTISAAIEQQGSATNEITRNVRGAADRTRAVSSSINEVANETAKTGELSGQVLQTAQTASEKVENLRARINTILQDLRKQAHDRAAS</sequence>
<feature type="domain" description="T-SNARE coiled-coil homology" evidence="10">
    <location>
        <begin position="630"/>
        <end position="692"/>
    </location>
</feature>
<dbReference type="SMART" id="SM00304">
    <property type="entry name" value="HAMP"/>
    <property type="match status" value="1"/>
</dbReference>
<dbReference type="Pfam" id="PF00015">
    <property type="entry name" value="MCPsignal"/>
    <property type="match status" value="1"/>
</dbReference>
<dbReference type="PROSITE" id="PS50192">
    <property type="entry name" value="T_SNARE"/>
    <property type="match status" value="1"/>
</dbReference>
<feature type="domain" description="Methyl-accepting transducer" evidence="9">
    <location>
        <begin position="478"/>
        <end position="711"/>
    </location>
</feature>
<comment type="subcellular location">
    <subcellularLocation>
        <location evidence="1">Cell inner membrane</location>
        <topology evidence="1">Multi-pass membrane protein</topology>
    </subcellularLocation>
</comment>
<dbReference type="PANTHER" id="PTHR32089:SF112">
    <property type="entry name" value="LYSOZYME-LIKE PROTEIN-RELATED"/>
    <property type="match status" value="1"/>
</dbReference>
<dbReference type="AlphaFoldDB" id="A0A2N3KS86"/>
<dbReference type="GO" id="GO:0007165">
    <property type="term" value="P:signal transduction"/>
    <property type="evidence" value="ECO:0007669"/>
    <property type="project" value="UniProtKB-KW"/>
</dbReference>
<dbReference type="Proteomes" id="UP000233597">
    <property type="component" value="Unassembled WGS sequence"/>
</dbReference>
<comment type="caution">
    <text evidence="12">The sequence shown here is derived from an EMBL/GenBank/DDBJ whole genome shotgun (WGS) entry which is preliminary data.</text>
</comment>
<evidence type="ECO:0000256" key="7">
    <source>
        <dbReference type="SAM" id="MobiDB-lite"/>
    </source>
</evidence>
<evidence type="ECO:0000256" key="2">
    <source>
        <dbReference type="ARBA" id="ARBA00022519"/>
    </source>
</evidence>
<evidence type="ECO:0000256" key="8">
    <source>
        <dbReference type="SAM" id="Phobius"/>
    </source>
</evidence>
<protein>
    <submittedName>
        <fullName evidence="12">Chemotaxis protein</fullName>
    </submittedName>
</protein>
<dbReference type="Pfam" id="PF21689">
    <property type="entry name" value="TorS_sensor_domain"/>
    <property type="match status" value="1"/>
</dbReference>
<evidence type="ECO:0000256" key="1">
    <source>
        <dbReference type="ARBA" id="ARBA00004429"/>
    </source>
</evidence>
<dbReference type="EMBL" id="NWTK01000009">
    <property type="protein sequence ID" value="PKR53412.1"/>
    <property type="molecule type" value="Genomic_DNA"/>
</dbReference>
<feature type="coiled-coil region" evidence="6">
    <location>
        <begin position="431"/>
        <end position="481"/>
    </location>
</feature>
<keyword evidence="2" id="KW-1003">Cell membrane</keyword>
<reference evidence="12 13" key="1">
    <citation type="submission" date="2017-09" db="EMBL/GenBank/DDBJ databases">
        <title>Biodiversity and function of Thalassospira species in the particle-attached aromatic-hydrocarbon-degrading consortia from the surface seawater of the South China Sea.</title>
        <authorList>
            <person name="Dong C."/>
            <person name="Liu R."/>
            <person name="Shao Z."/>
        </authorList>
    </citation>
    <scope>NUCLEOTIDE SEQUENCE [LARGE SCALE GENOMIC DNA]</scope>
    <source>
        <strain evidence="12 13">CSC1P2</strain>
    </source>
</reference>
<dbReference type="PROSITE" id="PS50111">
    <property type="entry name" value="CHEMOTAXIS_TRANSDUC_2"/>
    <property type="match status" value="1"/>
</dbReference>
<dbReference type="Gene3D" id="1.20.58.920">
    <property type="match status" value="1"/>
</dbReference>
<evidence type="ECO:0000256" key="5">
    <source>
        <dbReference type="PROSITE-ProRule" id="PRU00284"/>
    </source>
</evidence>
<keyword evidence="8" id="KW-0812">Transmembrane</keyword>
<feature type="transmembrane region" description="Helical" evidence="8">
    <location>
        <begin position="363"/>
        <end position="382"/>
    </location>
</feature>
<evidence type="ECO:0000256" key="4">
    <source>
        <dbReference type="ARBA" id="ARBA00029447"/>
    </source>
</evidence>
<dbReference type="OrthoDB" id="8476854at2"/>
<feature type="domain" description="HAMP" evidence="11">
    <location>
        <begin position="385"/>
        <end position="437"/>
    </location>
</feature>
<dbReference type="SUPFAM" id="SSF58104">
    <property type="entry name" value="Methyl-accepting chemotaxis protein (MCP) signaling domain"/>
    <property type="match status" value="1"/>
</dbReference>
<proteinExistence type="inferred from homology"/>
<dbReference type="Pfam" id="PF00672">
    <property type="entry name" value="HAMP"/>
    <property type="match status" value="1"/>
</dbReference>
<feature type="compositionally biased region" description="Basic residues" evidence="7">
    <location>
        <begin position="9"/>
        <end position="18"/>
    </location>
</feature>
<dbReference type="PROSITE" id="PS50885">
    <property type="entry name" value="HAMP"/>
    <property type="match status" value="1"/>
</dbReference>
<keyword evidence="8" id="KW-0472">Membrane</keyword>
<gene>
    <name evidence="12" type="ORF">COO20_15080</name>
</gene>
<keyword evidence="2" id="KW-0997">Cell inner membrane</keyword>
<evidence type="ECO:0000313" key="13">
    <source>
        <dbReference type="Proteomes" id="UP000233597"/>
    </source>
</evidence>
<evidence type="ECO:0000256" key="6">
    <source>
        <dbReference type="SAM" id="Coils"/>
    </source>
</evidence>